<keyword evidence="1" id="KW-0472">Membrane</keyword>
<keyword evidence="1" id="KW-1133">Transmembrane helix</keyword>
<accession>A0A0B6Y6B0</accession>
<gene>
    <name evidence="2" type="primary">ORF14656</name>
</gene>
<reference evidence="2" key="1">
    <citation type="submission" date="2014-12" db="EMBL/GenBank/DDBJ databases">
        <title>Insight into the proteome of Arion vulgaris.</title>
        <authorList>
            <person name="Aradska J."/>
            <person name="Bulat T."/>
            <person name="Smidak R."/>
            <person name="Sarate P."/>
            <person name="Gangsoo J."/>
            <person name="Sialana F."/>
            <person name="Bilban M."/>
            <person name="Lubec G."/>
        </authorList>
    </citation>
    <scope>NUCLEOTIDE SEQUENCE</scope>
    <source>
        <tissue evidence="2">Skin</tissue>
    </source>
</reference>
<sequence length="62" mass="7439">MTTNQNLQPVYLVDQAMEYIVQFTYFGKLLFMVKKKDIKIMYYAYQNADERPRKMSTELMSA</sequence>
<organism evidence="2">
    <name type="scientific">Arion vulgaris</name>
    <dbReference type="NCBI Taxonomy" id="1028688"/>
    <lineage>
        <taxon>Eukaryota</taxon>
        <taxon>Metazoa</taxon>
        <taxon>Spiralia</taxon>
        <taxon>Lophotrochozoa</taxon>
        <taxon>Mollusca</taxon>
        <taxon>Gastropoda</taxon>
        <taxon>Heterobranchia</taxon>
        <taxon>Euthyneura</taxon>
        <taxon>Panpulmonata</taxon>
        <taxon>Eupulmonata</taxon>
        <taxon>Stylommatophora</taxon>
        <taxon>Helicina</taxon>
        <taxon>Arionoidea</taxon>
        <taxon>Arionidae</taxon>
        <taxon>Arion</taxon>
    </lineage>
</organism>
<evidence type="ECO:0000256" key="1">
    <source>
        <dbReference type="SAM" id="Phobius"/>
    </source>
</evidence>
<dbReference type="EMBL" id="HACG01004987">
    <property type="protein sequence ID" value="CEK51852.1"/>
    <property type="molecule type" value="Transcribed_RNA"/>
</dbReference>
<feature type="transmembrane region" description="Helical" evidence="1">
    <location>
        <begin position="16"/>
        <end position="33"/>
    </location>
</feature>
<name>A0A0B6Y6B0_9EUPU</name>
<proteinExistence type="predicted"/>
<dbReference type="AlphaFoldDB" id="A0A0B6Y6B0"/>
<protein>
    <submittedName>
        <fullName evidence="2">Uncharacterized protein</fullName>
    </submittedName>
</protein>
<evidence type="ECO:0000313" key="2">
    <source>
        <dbReference type="EMBL" id="CEK51852.1"/>
    </source>
</evidence>
<keyword evidence="1" id="KW-0812">Transmembrane</keyword>